<evidence type="ECO:0000259" key="1">
    <source>
        <dbReference type="Pfam" id="PF02036"/>
    </source>
</evidence>
<name>A0A1B8QFD1_9GAMM</name>
<sequence length="131" mass="14246">MAKAKFLSDEWFSQVNQLTQDAGDLDLPPAIAGLNMNFEVSGLQDQPVSASFSNGTIHQGSNDDATTTVHLDADTLKAVMLDGDTNRAMEAFMTGKIRVDGDMGQLITMQSGKPSPKQRQLFEKILEITDL</sequence>
<dbReference type="RefSeq" id="WP_067056161.1">
    <property type="nucleotide sequence ID" value="NZ_CP171125.1"/>
</dbReference>
<dbReference type="InterPro" id="IPR036527">
    <property type="entry name" value="SCP2_sterol-bd_dom_sf"/>
</dbReference>
<proteinExistence type="predicted"/>
<dbReference type="EMBL" id="UGQA01000001">
    <property type="protein sequence ID" value="STY95573.1"/>
    <property type="molecule type" value="Genomic_DNA"/>
</dbReference>
<accession>A0A1B8QFD1</accession>
<evidence type="ECO:0000313" key="3">
    <source>
        <dbReference type="EMBL" id="STY95573.1"/>
    </source>
</evidence>
<dbReference type="Pfam" id="PF02036">
    <property type="entry name" value="SCP2"/>
    <property type="match status" value="1"/>
</dbReference>
<dbReference type="Proteomes" id="UP000092508">
    <property type="component" value="Unassembled WGS sequence"/>
</dbReference>
<dbReference type="EMBL" id="LZMZ01000005">
    <property type="protein sequence ID" value="OBX80672.1"/>
    <property type="molecule type" value="Genomic_DNA"/>
</dbReference>
<dbReference type="OrthoDB" id="9809312at2"/>
<reference evidence="2 4" key="1">
    <citation type="submission" date="2016-06" db="EMBL/GenBank/DDBJ databases">
        <title>Draft genome of Moraxella atlantae CCUG 66109.</title>
        <authorList>
            <person name="Salva-Serra F."/>
            <person name="Engstrom-Jakobsson H."/>
            <person name="Thorell K."/>
            <person name="Gonzales-Siles L."/>
            <person name="Karlsson R."/>
            <person name="Boulund F."/>
            <person name="Engstrand L."/>
            <person name="Kristiansson E."/>
            <person name="Moore E."/>
        </authorList>
    </citation>
    <scope>NUCLEOTIDE SEQUENCE [LARGE SCALE GENOMIC DNA]</scope>
    <source>
        <strain evidence="2 4">CCUG 66109</strain>
    </source>
</reference>
<protein>
    <submittedName>
        <fullName evidence="2">SCP-2 sterol transfer family protein</fullName>
    </submittedName>
    <submittedName>
        <fullName evidence="3">Sterol carrier protein</fullName>
    </submittedName>
</protein>
<reference evidence="3 5" key="2">
    <citation type="submission" date="2018-06" db="EMBL/GenBank/DDBJ databases">
        <authorList>
            <consortium name="Pathogen Informatics"/>
            <person name="Doyle S."/>
        </authorList>
    </citation>
    <scope>NUCLEOTIDE SEQUENCE [LARGE SCALE GENOMIC DNA]</scope>
    <source>
        <strain evidence="3 5">NCTC11091</strain>
    </source>
</reference>
<evidence type="ECO:0000313" key="4">
    <source>
        <dbReference type="Proteomes" id="UP000092508"/>
    </source>
</evidence>
<dbReference type="Gene3D" id="3.30.1050.10">
    <property type="entry name" value="SCP2 sterol-binding domain"/>
    <property type="match status" value="1"/>
</dbReference>
<dbReference type="InterPro" id="IPR003033">
    <property type="entry name" value="SCP2_sterol-bd_dom"/>
</dbReference>
<feature type="domain" description="SCP2" evidence="1">
    <location>
        <begin position="21"/>
        <end position="106"/>
    </location>
</feature>
<evidence type="ECO:0000313" key="2">
    <source>
        <dbReference type="EMBL" id="OBX80672.1"/>
    </source>
</evidence>
<dbReference type="Proteomes" id="UP000255193">
    <property type="component" value="Unassembled WGS sequence"/>
</dbReference>
<gene>
    <name evidence="2" type="ORF">A9308_03285</name>
    <name evidence="3" type="ORF">NCTC11091_01367</name>
</gene>
<dbReference type="SUPFAM" id="SSF55718">
    <property type="entry name" value="SCP-like"/>
    <property type="match status" value="1"/>
</dbReference>
<dbReference type="AlphaFoldDB" id="A0A1B8QFD1"/>
<evidence type="ECO:0000313" key="5">
    <source>
        <dbReference type="Proteomes" id="UP000255193"/>
    </source>
</evidence>
<organism evidence="2 4">
    <name type="scientific">Faucicola atlantae</name>
    <dbReference type="NCBI Taxonomy" id="34059"/>
    <lineage>
        <taxon>Bacteria</taxon>
        <taxon>Pseudomonadati</taxon>
        <taxon>Pseudomonadota</taxon>
        <taxon>Gammaproteobacteria</taxon>
        <taxon>Moraxellales</taxon>
        <taxon>Moraxellaceae</taxon>
        <taxon>Faucicola</taxon>
    </lineage>
</organism>